<dbReference type="HOGENOM" id="CLU_1661139_0_0_1"/>
<keyword evidence="2" id="KW-1185">Reference proteome</keyword>
<dbReference type="AlphaFoldDB" id="F4R6W5"/>
<organism evidence="2">
    <name type="scientific">Melampsora larici-populina (strain 98AG31 / pathotype 3-4-7)</name>
    <name type="common">Poplar leaf rust fungus</name>
    <dbReference type="NCBI Taxonomy" id="747676"/>
    <lineage>
        <taxon>Eukaryota</taxon>
        <taxon>Fungi</taxon>
        <taxon>Dikarya</taxon>
        <taxon>Basidiomycota</taxon>
        <taxon>Pucciniomycotina</taxon>
        <taxon>Pucciniomycetes</taxon>
        <taxon>Pucciniales</taxon>
        <taxon>Melampsoraceae</taxon>
        <taxon>Melampsora</taxon>
    </lineage>
</organism>
<reference evidence="2" key="1">
    <citation type="journal article" date="2011" name="Proc. Natl. Acad. Sci. U.S.A.">
        <title>Obligate biotrophy features unraveled by the genomic analysis of rust fungi.</title>
        <authorList>
            <person name="Duplessis S."/>
            <person name="Cuomo C.A."/>
            <person name="Lin Y.-C."/>
            <person name="Aerts A."/>
            <person name="Tisserant E."/>
            <person name="Veneault-Fourrey C."/>
            <person name="Joly D.L."/>
            <person name="Hacquard S."/>
            <person name="Amselem J."/>
            <person name="Cantarel B.L."/>
            <person name="Chiu R."/>
            <person name="Coutinho P.M."/>
            <person name="Feau N."/>
            <person name="Field M."/>
            <person name="Frey P."/>
            <person name="Gelhaye E."/>
            <person name="Goldberg J."/>
            <person name="Grabherr M.G."/>
            <person name="Kodira C.D."/>
            <person name="Kohler A."/>
            <person name="Kuees U."/>
            <person name="Lindquist E.A."/>
            <person name="Lucas S.M."/>
            <person name="Mago R."/>
            <person name="Mauceli E."/>
            <person name="Morin E."/>
            <person name="Murat C."/>
            <person name="Pangilinan J.L."/>
            <person name="Park R."/>
            <person name="Pearson M."/>
            <person name="Quesneville H."/>
            <person name="Rouhier N."/>
            <person name="Sakthikumar S."/>
            <person name="Salamov A.A."/>
            <person name="Schmutz J."/>
            <person name="Selles B."/>
            <person name="Shapiro H."/>
            <person name="Tanguay P."/>
            <person name="Tuskan G.A."/>
            <person name="Henrissat B."/>
            <person name="Van de Peer Y."/>
            <person name="Rouze P."/>
            <person name="Ellis J.G."/>
            <person name="Dodds P.N."/>
            <person name="Schein J.E."/>
            <person name="Zhong S."/>
            <person name="Hamelin R.C."/>
            <person name="Grigoriev I.V."/>
            <person name="Szabo L.J."/>
            <person name="Martin F."/>
        </authorList>
    </citation>
    <scope>NUCLEOTIDE SEQUENCE [LARGE SCALE GENOMIC DNA]</scope>
    <source>
        <strain evidence="2">98AG31 / pathotype 3-4-7</strain>
    </source>
</reference>
<dbReference type="EMBL" id="GL883091">
    <property type="protein sequence ID" value="EGG11942.1"/>
    <property type="molecule type" value="Genomic_DNA"/>
</dbReference>
<sequence length="159" mass="17219">MIHLASNPAIHGVTATGESHHKVMSAPLPLANPGLSSTNLADCELYESFLTDKPASQGGSLAIITFWATTSQQMLGKPSYMGMKSMKIVNDKRQITVLVVFRIHVTKKPVAGEVSQLIGGKKKDEIKFGTTNLSSFNNQKIIGLKTCLFGKSLDDFKLL</sequence>
<dbReference type="VEuPathDB" id="FungiDB:MELLADRAFT_101767"/>
<name>F4R6W5_MELLP</name>
<dbReference type="GeneID" id="18921473"/>
<accession>F4R6W5</accession>
<gene>
    <name evidence="1" type="ORF">MELLADRAFT_101767</name>
</gene>
<evidence type="ECO:0000313" key="2">
    <source>
        <dbReference type="Proteomes" id="UP000001072"/>
    </source>
</evidence>
<protein>
    <submittedName>
        <fullName evidence="1">Uncharacterized protein</fullName>
    </submittedName>
</protein>
<dbReference type="Proteomes" id="UP000001072">
    <property type="component" value="Unassembled WGS sequence"/>
</dbReference>
<dbReference type="KEGG" id="mlr:MELLADRAFT_101767"/>
<dbReference type="InParanoid" id="F4R6W5"/>
<evidence type="ECO:0000313" key="1">
    <source>
        <dbReference type="EMBL" id="EGG11942.1"/>
    </source>
</evidence>
<dbReference type="RefSeq" id="XP_007404317.1">
    <property type="nucleotide sequence ID" value="XM_007404255.1"/>
</dbReference>
<proteinExistence type="predicted"/>